<reference evidence="7 8" key="1">
    <citation type="submission" date="2013-02" db="EMBL/GenBank/DDBJ databases">
        <title>The Genome Sequence of Acinetobacter guillouiae NIPH 991.</title>
        <authorList>
            <consortium name="The Broad Institute Genome Sequencing Platform"/>
            <consortium name="The Broad Institute Genome Sequencing Center for Infectious Disease"/>
            <person name="Cerqueira G."/>
            <person name="Feldgarden M."/>
            <person name="Courvalin P."/>
            <person name="Perichon B."/>
            <person name="Grillot-Courvalin C."/>
            <person name="Clermont D."/>
            <person name="Rocha E."/>
            <person name="Yoon E.-J."/>
            <person name="Nemec A."/>
            <person name="Walker B."/>
            <person name="Young S.K."/>
            <person name="Zeng Q."/>
            <person name="Gargeya S."/>
            <person name="Fitzgerald M."/>
            <person name="Haas B."/>
            <person name="Abouelleil A."/>
            <person name="Alvarado L."/>
            <person name="Arachchi H.M."/>
            <person name="Berlin A.M."/>
            <person name="Chapman S.B."/>
            <person name="Dewar J."/>
            <person name="Goldberg J."/>
            <person name="Griggs A."/>
            <person name="Gujja S."/>
            <person name="Hansen M."/>
            <person name="Howarth C."/>
            <person name="Imamovic A."/>
            <person name="Larimer J."/>
            <person name="McCowan C."/>
            <person name="Murphy C."/>
            <person name="Neiman D."/>
            <person name="Pearson M."/>
            <person name="Priest M."/>
            <person name="Roberts A."/>
            <person name="Saif S."/>
            <person name="Shea T."/>
            <person name="Sisk P."/>
            <person name="Sykes S."/>
            <person name="Wortman J."/>
            <person name="Nusbaum C."/>
            <person name="Birren B."/>
        </authorList>
    </citation>
    <scope>NUCLEOTIDE SEQUENCE [LARGE SCALE GENOMIC DNA]</scope>
    <source>
        <strain evidence="7 8">NIPH 991</strain>
    </source>
</reference>
<dbReference type="Pfam" id="PF04542">
    <property type="entry name" value="Sigma70_r2"/>
    <property type="match status" value="1"/>
</dbReference>
<dbReference type="eggNOG" id="COG1595">
    <property type="taxonomic scope" value="Bacteria"/>
</dbReference>
<gene>
    <name evidence="7" type="ORF">F964_02052</name>
</gene>
<sequence length="168" mass="19502">MSASLPNHDIAQLYQEHHSWVYTWLYKKLGNSSDAADLAQDTFLRVMARRQQIELLQPRAYLTTVAKGLMINWIQRKHIERAYLDVLALQPELEEISPEQHCLIIESLLEVTQLLEQLPVVVRDTFLYAQLEGLKYDEIAVKLDISLSSVKRYMKKAYVHCLSAMLDD</sequence>
<dbReference type="GO" id="GO:0003677">
    <property type="term" value="F:DNA binding"/>
    <property type="evidence" value="ECO:0007669"/>
    <property type="project" value="InterPro"/>
</dbReference>
<keyword evidence="8" id="KW-1185">Reference proteome</keyword>
<dbReference type="InterPro" id="IPR013325">
    <property type="entry name" value="RNA_pol_sigma_r2"/>
</dbReference>
<dbReference type="SUPFAM" id="SSF88946">
    <property type="entry name" value="Sigma2 domain of RNA polymerase sigma factors"/>
    <property type="match status" value="1"/>
</dbReference>
<comment type="similarity">
    <text evidence="1">Belongs to the sigma-70 factor family. ECF subfamily.</text>
</comment>
<keyword evidence="2" id="KW-0805">Transcription regulation</keyword>
<name>N8YCI2_ACIGI</name>
<dbReference type="InterPro" id="IPR007627">
    <property type="entry name" value="RNA_pol_sigma70_r2"/>
</dbReference>
<dbReference type="SUPFAM" id="SSF88659">
    <property type="entry name" value="Sigma3 and sigma4 domains of RNA polymerase sigma factors"/>
    <property type="match status" value="1"/>
</dbReference>
<evidence type="ECO:0000256" key="2">
    <source>
        <dbReference type="ARBA" id="ARBA00023015"/>
    </source>
</evidence>
<proteinExistence type="inferred from homology"/>
<dbReference type="InterPro" id="IPR013324">
    <property type="entry name" value="RNA_pol_sigma_r3/r4-like"/>
</dbReference>
<dbReference type="PATRIC" id="fig|1217656.3.peg.2000"/>
<dbReference type="EMBL" id="APPJ01000010">
    <property type="protein sequence ID" value="ENV17338.1"/>
    <property type="molecule type" value="Genomic_DNA"/>
</dbReference>
<dbReference type="AlphaFoldDB" id="N8YCI2"/>
<dbReference type="HOGENOM" id="CLU_047691_12_1_6"/>
<evidence type="ECO:0008006" key="9">
    <source>
        <dbReference type="Google" id="ProtNLM"/>
    </source>
</evidence>
<evidence type="ECO:0000313" key="8">
    <source>
        <dbReference type="Proteomes" id="UP000013148"/>
    </source>
</evidence>
<organism evidence="7 8">
    <name type="scientific">Acinetobacter guillouiae NIPH 991</name>
    <dbReference type="NCBI Taxonomy" id="1217656"/>
    <lineage>
        <taxon>Bacteria</taxon>
        <taxon>Pseudomonadati</taxon>
        <taxon>Pseudomonadota</taxon>
        <taxon>Gammaproteobacteria</taxon>
        <taxon>Moraxellales</taxon>
        <taxon>Moraxellaceae</taxon>
        <taxon>Acinetobacter</taxon>
    </lineage>
</organism>
<protein>
    <recommendedName>
        <fullName evidence="9">RNA polymerase sigma factor</fullName>
    </recommendedName>
</protein>
<dbReference type="InterPro" id="IPR013249">
    <property type="entry name" value="RNA_pol_sigma70_r4_t2"/>
</dbReference>
<keyword evidence="4" id="KW-0804">Transcription</keyword>
<evidence type="ECO:0000256" key="4">
    <source>
        <dbReference type="ARBA" id="ARBA00023163"/>
    </source>
</evidence>
<dbReference type="PANTHER" id="PTHR43133:SF63">
    <property type="entry name" value="RNA POLYMERASE SIGMA FACTOR FECI-RELATED"/>
    <property type="match status" value="1"/>
</dbReference>
<dbReference type="RefSeq" id="WP_004819773.1">
    <property type="nucleotide sequence ID" value="NZ_KB849456.1"/>
</dbReference>
<dbReference type="GO" id="GO:0016987">
    <property type="term" value="F:sigma factor activity"/>
    <property type="evidence" value="ECO:0007669"/>
    <property type="project" value="UniProtKB-KW"/>
</dbReference>
<dbReference type="InterPro" id="IPR014284">
    <property type="entry name" value="RNA_pol_sigma-70_dom"/>
</dbReference>
<dbReference type="PANTHER" id="PTHR43133">
    <property type="entry name" value="RNA POLYMERASE ECF-TYPE SIGMA FACTO"/>
    <property type="match status" value="1"/>
</dbReference>
<dbReference type="NCBIfam" id="TIGR02937">
    <property type="entry name" value="sigma70-ECF"/>
    <property type="match status" value="1"/>
</dbReference>
<evidence type="ECO:0000259" key="6">
    <source>
        <dbReference type="Pfam" id="PF08281"/>
    </source>
</evidence>
<evidence type="ECO:0000256" key="1">
    <source>
        <dbReference type="ARBA" id="ARBA00010641"/>
    </source>
</evidence>
<dbReference type="InterPro" id="IPR039425">
    <property type="entry name" value="RNA_pol_sigma-70-like"/>
</dbReference>
<dbReference type="Pfam" id="PF08281">
    <property type="entry name" value="Sigma70_r4_2"/>
    <property type="match status" value="1"/>
</dbReference>
<dbReference type="GO" id="GO:0006352">
    <property type="term" value="P:DNA-templated transcription initiation"/>
    <property type="evidence" value="ECO:0007669"/>
    <property type="project" value="InterPro"/>
</dbReference>
<accession>N8YCI2</accession>
<comment type="caution">
    <text evidence="7">The sequence shown here is derived from an EMBL/GenBank/DDBJ whole genome shotgun (WGS) entry which is preliminary data.</text>
</comment>
<dbReference type="Proteomes" id="UP000013148">
    <property type="component" value="Unassembled WGS sequence"/>
</dbReference>
<dbReference type="Gene3D" id="1.10.1740.10">
    <property type="match status" value="1"/>
</dbReference>
<dbReference type="Gene3D" id="1.10.10.10">
    <property type="entry name" value="Winged helix-like DNA-binding domain superfamily/Winged helix DNA-binding domain"/>
    <property type="match status" value="1"/>
</dbReference>
<evidence type="ECO:0000313" key="7">
    <source>
        <dbReference type="EMBL" id="ENV17338.1"/>
    </source>
</evidence>
<feature type="domain" description="RNA polymerase sigma factor 70 region 4 type 2" evidence="6">
    <location>
        <begin position="109"/>
        <end position="161"/>
    </location>
</feature>
<evidence type="ECO:0000259" key="5">
    <source>
        <dbReference type="Pfam" id="PF04542"/>
    </source>
</evidence>
<feature type="domain" description="RNA polymerase sigma-70 region 2" evidence="5">
    <location>
        <begin position="13"/>
        <end position="77"/>
    </location>
</feature>
<keyword evidence="3" id="KW-0731">Sigma factor</keyword>
<dbReference type="InterPro" id="IPR036388">
    <property type="entry name" value="WH-like_DNA-bd_sf"/>
</dbReference>
<evidence type="ECO:0000256" key="3">
    <source>
        <dbReference type="ARBA" id="ARBA00023082"/>
    </source>
</evidence>